<dbReference type="Pfam" id="PF13377">
    <property type="entry name" value="Peripla_BP_3"/>
    <property type="match status" value="1"/>
</dbReference>
<dbReference type="SUPFAM" id="SSF53822">
    <property type="entry name" value="Periplasmic binding protein-like I"/>
    <property type="match status" value="1"/>
</dbReference>
<comment type="caution">
    <text evidence="5">The sequence shown here is derived from an EMBL/GenBank/DDBJ whole genome shotgun (WGS) entry which is preliminary data.</text>
</comment>
<accession>A0ABS9VV75</accession>
<dbReference type="CDD" id="cd01392">
    <property type="entry name" value="HTH_LacI"/>
    <property type="match status" value="1"/>
</dbReference>
<proteinExistence type="predicted"/>
<evidence type="ECO:0000259" key="4">
    <source>
        <dbReference type="PROSITE" id="PS50932"/>
    </source>
</evidence>
<dbReference type="PROSITE" id="PS00356">
    <property type="entry name" value="HTH_LACI_1"/>
    <property type="match status" value="1"/>
</dbReference>
<dbReference type="EMBL" id="JAFEJT020000023">
    <property type="protein sequence ID" value="MCH9275997.1"/>
    <property type="molecule type" value="Genomic_DNA"/>
</dbReference>
<dbReference type="PANTHER" id="PTHR30146:SF153">
    <property type="entry name" value="LACTOSE OPERON REPRESSOR"/>
    <property type="match status" value="1"/>
</dbReference>
<dbReference type="CDD" id="cd06267">
    <property type="entry name" value="PBP1_LacI_sugar_binding-like"/>
    <property type="match status" value="1"/>
</dbReference>
<evidence type="ECO:0000313" key="6">
    <source>
        <dbReference type="Proteomes" id="UP000710815"/>
    </source>
</evidence>
<evidence type="ECO:0000313" key="5">
    <source>
        <dbReference type="EMBL" id="MCH9275997.1"/>
    </source>
</evidence>
<dbReference type="InterPro" id="IPR010982">
    <property type="entry name" value="Lambda_DNA-bd_dom_sf"/>
</dbReference>
<dbReference type="InterPro" id="IPR028082">
    <property type="entry name" value="Peripla_BP_I"/>
</dbReference>
<dbReference type="Proteomes" id="UP000710815">
    <property type="component" value="Unassembled WGS sequence"/>
</dbReference>
<reference evidence="5 6" key="1">
    <citation type="journal article" date="2021" name="Environ. Microbiol.">
        <title>Genetic insights into the dark matter of the mammalian gut microbiota through targeted genome reconstruction.</title>
        <authorList>
            <person name="Lugli G.A."/>
            <person name="Alessandri G."/>
            <person name="Milani C."/>
            <person name="Viappiani A."/>
            <person name="Fontana F."/>
            <person name="Tarracchini C."/>
            <person name="Mancabelli L."/>
            <person name="Argentini C."/>
            <person name="Ruiz L."/>
            <person name="Margolles A."/>
            <person name="van Sinderen D."/>
            <person name="Turroni F."/>
            <person name="Ventura M."/>
        </authorList>
    </citation>
    <scope>NUCLEOTIDE SEQUENCE [LARGE SCALE GENOMIC DNA]</scope>
    <source>
        <strain evidence="5 6">MA1</strain>
    </source>
</reference>
<evidence type="ECO:0000256" key="3">
    <source>
        <dbReference type="ARBA" id="ARBA00023163"/>
    </source>
</evidence>
<dbReference type="InterPro" id="IPR000843">
    <property type="entry name" value="HTH_LacI"/>
</dbReference>
<dbReference type="RefSeq" id="WP_241513702.1">
    <property type="nucleotide sequence ID" value="NZ_JAFEJT020000023.1"/>
</dbReference>
<dbReference type="InterPro" id="IPR046335">
    <property type="entry name" value="LacI/GalR-like_sensor"/>
</dbReference>
<keyword evidence="1" id="KW-0805">Transcription regulation</keyword>
<dbReference type="Gene3D" id="3.40.50.2300">
    <property type="match status" value="2"/>
</dbReference>
<gene>
    <name evidence="5" type="ORF">JS533_006885</name>
</gene>
<protein>
    <submittedName>
        <fullName evidence="5">LacI family transcriptional regulator</fullName>
    </submittedName>
</protein>
<dbReference type="SMART" id="SM00354">
    <property type="entry name" value="HTH_LACI"/>
    <property type="match status" value="1"/>
</dbReference>
<keyword evidence="3" id="KW-0804">Transcription</keyword>
<organism evidence="5 6">
    <name type="scientific">Bifidobacterium amazonense</name>
    <dbReference type="NCBI Taxonomy" id="2809027"/>
    <lineage>
        <taxon>Bacteria</taxon>
        <taxon>Bacillati</taxon>
        <taxon>Actinomycetota</taxon>
        <taxon>Actinomycetes</taxon>
        <taxon>Bifidobacteriales</taxon>
        <taxon>Bifidobacteriaceae</taxon>
        <taxon>Bifidobacterium</taxon>
    </lineage>
</organism>
<dbReference type="Pfam" id="PF00356">
    <property type="entry name" value="LacI"/>
    <property type="match status" value="1"/>
</dbReference>
<evidence type="ECO:0000256" key="1">
    <source>
        <dbReference type="ARBA" id="ARBA00023015"/>
    </source>
</evidence>
<keyword evidence="2" id="KW-0238">DNA-binding</keyword>
<dbReference type="PROSITE" id="PS50932">
    <property type="entry name" value="HTH_LACI_2"/>
    <property type="match status" value="1"/>
</dbReference>
<evidence type="ECO:0000256" key="2">
    <source>
        <dbReference type="ARBA" id="ARBA00023125"/>
    </source>
</evidence>
<dbReference type="Gene3D" id="1.10.260.40">
    <property type="entry name" value="lambda repressor-like DNA-binding domains"/>
    <property type="match status" value="1"/>
</dbReference>
<dbReference type="PANTHER" id="PTHR30146">
    <property type="entry name" value="LACI-RELATED TRANSCRIPTIONAL REPRESSOR"/>
    <property type="match status" value="1"/>
</dbReference>
<dbReference type="SUPFAM" id="SSF47413">
    <property type="entry name" value="lambda repressor-like DNA-binding domains"/>
    <property type="match status" value="1"/>
</dbReference>
<feature type="domain" description="HTH lacI-type" evidence="4">
    <location>
        <begin position="2"/>
        <end position="56"/>
    </location>
</feature>
<reference evidence="5 6" key="2">
    <citation type="journal article" date="2021" name="Syst. Appl. Microbiol.">
        <title>Phylogenetic classification of ten novel species belonging to the genus Bifidobacterium comprising B. phasiani sp. nov., B. pongonis sp. nov., B. saguinibicoloris sp. nov., B. colobi sp. nov., B. simiiventris sp. nov., B. santillanense sp. nov., B. miconis sp. nov., B. amazonense sp. nov., B. pluvialisilvae sp. nov., and B. miconisargentati sp. nov.</title>
        <authorList>
            <person name="Lugli G.A."/>
            <person name="Calvete-Torre I."/>
            <person name="Alessandri G."/>
            <person name="Milani C."/>
            <person name="Turroni F."/>
            <person name="Laiolo P."/>
            <person name="Ossiprandi M.C."/>
            <person name="Margolles A."/>
            <person name="Ruiz L."/>
            <person name="Ventura M."/>
        </authorList>
    </citation>
    <scope>NUCLEOTIDE SEQUENCE [LARGE SCALE GENOMIC DNA]</scope>
    <source>
        <strain evidence="5 6">MA1</strain>
    </source>
</reference>
<sequence>MVTLKDVAERAGVSPATVSYVLRGGRHVSKWTDERVRKAANELGYATNMAARSLKYGRTGVIELVVRGLDVSSIYAKMVTHVKHACSDRGYRSLVMQTEQDSRTLRDAVGEINSQSCDGMLLDAFGLPKDVIDRLNGNRAIVLLDDLSKRPAFDTVVMPHRESSLIATRYLIERGCRRIAFVGADRSDLQVAAGSGEDSARSLRLEGYLQAMEEAGLAVRPEWLIPVDWRYFVGVDVGRGLACDGRLDVDGVVCCNDSLAIGLIRGLADAGARVPDDVMVVGSDGVTVGEFTVPRLSTVALDVPDLVNKGLGMLIERIDGTYDGEPRRVTAGCSLVAKESAGESASAD</sequence>
<keyword evidence="6" id="KW-1185">Reference proteome</keyword>
<name>A0ABS9VV75_9BIFI</name>